<dbReference type="OrthoDB" id="421542at2759"/>
<name>A0A812RZW8_SYMPI</name>
<protein>
    <recommendedName>
        <fullName evidence="3">Tyr recombinase domain-containing protein</fullName>
    </recommendedName>
</protein>
<dbReference type="AlphaFoldDB" id="A0A812RZW8"/>
<keyword evidence="2" id="KW-1185">Reference proteome</keyword>
<feature type="non-terminal residue" evidence="1">
    <location>
        <position position="1"/>
    </location>
</feature>
<evidence type="ECO:0000313" key="1">
    <source>
        <dbReference type="EMBL" id="CAE7461662.1"/>
    </source>
</evidence>
<comment type="caution">
    <text evidence="1">The sequence shown here is derived from an EMBL/GenBank/DDBJ whole genome shotgun (WGS) entry which is preliminary data.</text>
</comment>
<dbReference type="Proteomes" id="UP000649617">
    <property type="component" value="Unassembled WGS sequence"/>
</dbReference>
<evidence type="ECO:0000313" key="2">
    <source>
        <dbReference type="Proteomes" id="UP000649617"/>
    </source>
</evidence>
<sequence>QPSAQPACSGPRSSILPSAAEHTATAVRKFAVGTLETYLLSLCLRFVDFCLCASLNIATLSLAAFADYLQACSESHLQDRSSCKLAPKQALKALFWLSRIAEIPCLKDLLSRPLIAAFRVDGGFKDRKEALPLPLAALCALCDPSCPTQLALLLGGLLLAAHASLRLGDLQRISLDTLSLTASALRGICWATKTSSTGQPFAVTLTGITGRDIASAWVLHWLRHLQASWQATEADLWTALCPDFILLILPQLSSLKPRARQAS</sequence>
<gene>
    <name evidence="1" type="ORF">SPIL2461_LOCUS11539</name>
</gene>
<proteinExistence type="predicted"/>
<evidence type="ECO:0008006" key="3">
    <source>
        <dbReference type="Google" id="ProtNLM"/>
    </source>
</evidence>
<accession>A0A812RZW8</accession>
<reference evidence="1" key="1">
    <citation type="submission" date="2021-02" db="EMBL/GenBank/DDBJ databases">
        <authorList>
            <person name="Dougan E. K."/>
            <person name="Rhodes N."/>
            <person name="Thang M."/>
            <person name="Chan C."/>
        </authorList>
    </citation>
    <scope>NUCLEOTIDE SEQUENCE</scope>
</reference>
<dbReference type="EMBL" id="CAJNIZ010022426">
    <property type="protein sequence ID" value="CAE7461662.1"/>
    <property type="molecule type" value="Genomic_DNA"/>
</dbReference>
<organism evidence="1 2">
    <name type="scientific">Symbiodinium pilosum</name>
    <name type="common">Dinoflagellate</name>
    <dbReference type="NCBI Taxonomy" id="2952"/>
    <lineage>
        <taxon>Eukaryota</taxon>
        <taxon>Sar</taxon>
        <taxon>Alveolata</taxon>
        <taxon>Dinophyceae</taxon>
        <taxon>Suessiales</taxon>
        <taxon>Symbiodiniaceae</taxon>
        <taxon>Symbiodinium</taxon>
    </lineage>
</organism>